<comment type="caution">
    <text evidence="1">The sequence shown here is derived from an EMBL/GenBank/DDBJ whole genome shotgun (WGS) entry which is preliminary data.</text>
</comment>
<sequence length="352" mass="38248">MSCGAHRSTDEVSFATSGQSDCPVVWVRTVEQMRAEAALLADTVIGEVDRVVNFAPPRHLYGSLLGEYLPAHLRVPVRHQWEDPLSPVELAADERVLLVCLPATWVVLRSHVERLRSLSGVVAVHGTGPTTTATDRIVEALAGARFRGVELLGSTETGAIAHRPLVPSAGGSLGGSPLWTLFDDTSLVSAPTPSGEQPLRVRSPRLARRENESAWPDSLELDDLVRPRDGGRFELLGRSSRLVKVNGVRLHLEHVEHALRERFPHTDIVCVPVRDDVRAEHFDLYYTDLADTGEGTVAAEDLHGVLKTVFPQAPLPRVTHGVARIPRGAAGKVRLDLLLSSLETAPGGDVRE</sequence>
<dbReference type="SUPFAM" id="SSF56801">
    <property type="entry name" value="Acetyl-CoA synthetase-like"/>
    <property type="match status" value="1"/>
</dbReference>
<evidence type="ECO:0000313" key="2">
    <source>
        <dbReference type="Proteomes" id="UP001250214"/>
    </source>
</evidence>
<dbReference type="InterPro" id="IPR042099">
    <property type="entry name" value="ANL_N_sf"/>
</dbReference>
<dbReference type="InterPro" id="IPR045851">
    <property type="entry name" value="AMP-bd_C_sf"/>
</dbReference>
<dbReference type="Proteomes" id="UP001250214">
    <property type="component" value="Unassembled WGS sequence"/>
</dbReference>
<name>A0ABU2H8B7_9ACTN</name>
<protein>
    <submittedName>
        <fullName evidence="1">Uncharacterized protein</fullName>
    </submittedName>
</protein>
<dbReference type="EMBL" id="JAVLVT010000006">
    <property type="protein sequence ID" value="MDS1271518.1"/>
    <property type="molecule type" value="Genomic_DNA"/>
</dbReference>
<dbReference type="RefSeq" id="WP_310913070.1">
    <property type="nucleotide sequence ID" value="NZ_JAVLVT010000006.1"/>
</dbReference>
<organism evidence="1 2">
    <name type="scientific">Lipingzhangella rawalii</name>
    <dbReference type="NCBI Taxonomy" id="2055835"/>
    <lineage>
        <taxon>Bacteria</taxon>
        <taxon>Bacillati</taxon>
        <taxon>Actinomycetota</taxon>
        <taxon>Actinomycetes</taxon>
        <taxon>Streptosporangiales</taxon>
        <taxon>Nocardiopsidaceae</taxon>
        <taxon>Lipingzhangella</taxon>
    </lineage>
</organism>
<dbReference type="Gene3D" id="3.30.300.30">
    <property type="match status" value="1"/>
</dbReference>
<gene>
    <name evidence="1" type="ORF">RIF23_14560</name>
</gene>
<reference evidence="2" key="1">
    <citation type="submission" date="2023-07" db="EMBL/GenBank/DDBJ databases">
        <title>Novel species in the genus Lipingzhangella isolated from Sambhar Salt Lake.</title>
        <authorList>
            <person name="Jiya N."/>
            <person name="Kajale S."/>
            <person name="Sharma A."/>
        </authorList>
    </citation>
    <scope>NUCLEOTIDE SEQUENCE [LARGE SCALE GENOMIC DNA]</scope>
    <source>
        <strain evidence="2">LS1_29</strain>
    </source>
</reference>
<proteinExistence type="predicted"/>
<evidence type="ECO:0000313" key="1">
    <source>
        <dbReference type="EMBL" id="MDS1271518.1"/>
    </source>
</evidence>
<dbReference type="Gene3D" id="3.40.50.12780">
    <property type="entry name" value="N-terminal domain of ligase-like"/>
    <property type="match status" value="1"/>
</dbReference>
<accession>A0ABU2H8B7</accession>
<keyword evidence="2" id="KW-1185">Reference proteome</keyword>